<dbReference type="RefSeq" id="WP_013063737.1">
    <property type="nucleotide sequence ID" value="NZ_BPTT01000001.1"/>
</dbReference>
<dbReference type="Proteomes" id="UP000887097">
    <property type="component" value="Unassembled WGS sequence"/>
</dbReference>
<organism evidence="1 2">
    <name type="scientific">Xylanibacter ruminicola</name>
    <name type="common">Prevotella ruminicola</name>
    <dbReference type="NCBI Taxonomy" id="839"/>
    <lineage>
        <taxon>Bacteria</taxon>
        <taxon>Pseudomonadati</taxon>
        <taxon>Bacteroidota</taxon>
        <taxon>Bacteroidia</taxon>
        <taxon>Bacteroidales</taxon>
        <taxon>Prevotellaceae</taxon>
        <taxon>Xylanibacter</taxon>
    </lineage>
</organism>
<dbReference type="OMA" id="NERWADE"/>
<gene>
    <name evidence="1" type="ORF">PRMUPPPA20_08590</name>
</gene>
<dbReference type="GeneID" id="31499896"/>
<name>A0AA37MEL6_XYLRU</name>
<proteinExistence type="predicted"/>
<dbReference type="AlphaFoldDB" id="A0AA37MEL6"/>
<comment type="caution">
    <text evidence="1">The sequence shown here is derived from an EMBL/GenBank/DDBJ whole genome shotgun (WGS) entry which is preliminary data.</text>
</comment>
<sequence>MRKLCFDEDKLNEYYSNHFVSDLEDYFSIPNDTNEIKYVGKPHWPSRIFYHSSAEDQMMFIALTSYMLAAEEVLMRIIPSSPNYEFYECLNLFGYPIAPIAKARYGLESMLEHCEISQKFWCFDEVAALRDAMKVVEPFMNERFQHHMKTWNNGYFAEYITDDIPAKIHRVITEGLQMLYSKHYTYQGLTGTVLTHRDFADYFPNRFFEQFRKYFSCATDNGNHLEVLYVYDHGNERWADEMPGQTAKENLLFASIMLYQVIAEQSILDVAPKASNDFHKAFGWPMISSGPGGGPYLHPLKMLEYAGLSPMKYEAPLLLEYVKKVFYYLRQEMNTILNRRDSVIKDKEAASRFFEQCDGHARSRIRKYLDRQEKSIQELLVKWTTSPEDCWYKMLESEGIPLMMPIKDS</sequence>
<accession>A0AA37MEL6</accession>
<reference evidence="1" key="1">
    <citation type="submission" date="2021-08" db="EMBL/GenBank/DDBJ databases">
        <title>Prevotella lacticifex sp. nov., isolated from rumen of cow.</title>
        <authorList>
            <person name="Shinkai T."/>
            <person name="Ikeyama N."/>
            <person name="Kumagai M."/>
            <person name="Ohmori H."/>
            <person name="Sakamoto M."/>
            <person name="Ohkuma M."/>
            <person name="Mitsumori M."/>
        </authorList>
    </citation>
    <scope>NUCLEOTIDE SEQUENCE</scope>
    <source>
        <strain evidence="1">JCM 8259</strain>
    </source>
</reference>
<dbReference type="EMBL" id="BPTT01000001">
    <property type="protein sequence ID" value="GJG32750.1"/>
    <property type="molecule type" value="Genomic_DNA"/>
</dbReference>
<evidence type="ECO:0000313" key="1">
    <source>
        <dbReference type="EMBL" id="GJG32750.1"/>
    </source>
</evidence>
<evidence type="ECO:0000313" key="2">
    <source>
        <dbReference type="Proteomes" id="UP000887097"/>
    </source>
</evidence>
<protein>
    <submittedName>
        <fullName evidence="1">Uncharacterized protein</fullName>
    </submittedName>
</protein>